<reference evidence="1 2" key="1">
    <citation type="submission" date="2019-01" db="EMBL/GenBank/DDBJ databases">
        <authorList>
            <person name="Brito A."/>
        </authorList>
    </citation>
    <scope>NUCLEOTIDE SEQUENCE [LARGE SCALE GENOMIC DNA]</scope>
    <source>
        <strain evidence="1">1</strain>
    </source>
</reference>
<organism evidence="1 2">
    <name type="scientific">Hyella patelloides LEGE 07179</name>
    <dbReference type="NCBI Taxonomy" id="945734"/>
    <lineage>
        <taxon>Bacteria</taxon>
        <taxon>Bacillati</taxon>
        <taxon>Cyanobacteriota</taxon>
        <taxon>Cyanophyceae</taxon>
        <taxon>Pleurocapsales</taxon>
        <taxon>Hyellaceae</taxon>
        <taxon>Hyella</taxon>
    </lineage>
</organism>
<evidence type="ECO:0000313" key="2">
    <source>
        <dbReference type="Proteomes" id="UP000320055"/>
    </source>
</evidence>
<keyword evidence="2" id="KW-1185">Reference proteome</keyword>
<dbReference type="AlphaFoldDB" id="A0A563VTA6"/>
<accession>A0A563VTA6</accession>
<gene>
    <name evidence="1" type="ORF">H1P_2770001</name>
</gene>
<dbReference type="Proteomes" id="UP000320055">
    <property type="component" value="Unassembled WGS sequence"/>
</dbReference>
<name>A0A563VTA6_9CYAN</name>
<evidence type="ECO:0000313" key="1">
    <source>
        <dbReference type="EMBL" id="VEP14628.1"/>
    </source>
</evidence>
<proteinExistence type="predicted"/>
<dbReference type="EMBL" id="CAACVJ010000198">
    <property type="protein sequence ID" value="VEP14628.1"/>
    <property type="molecule type" value="Genomic_DNA"/>
</dbReference>
<sequence>MIARNIGFGTRTSEGSLAYSSLLSVIETCRLRNINPWTYIAQVLRGARKGINPPPFPVCN</sequence>
<evidence type="ECO:0008006" key="3">
    <source>
        <dbReference type="Google" id="ProtNLM"/>
    </source>
</evidence>
<protein>
    <recommendedName>
        <fullName evidence="3">Transposase IS66 C-terminal domain-containing protein</fullName>
    </recommendedName>
</protein>